<feature type="region of interest" description="Disordered" evidence="1">
    <location>
        <begin position="49"/>
        <end position="74"/>
    </location>
</feature>
<dbReference type="EMBL" id="CP003607">
    <property type="protein sequence ID" value="AFY83449.1"/>
    <property type="molecule type" value="Genomic_DNA"/>
</dbReference>
<accession>K9TN50</accession>
<protein>
    <submittedName>
        <fullName evidence="2">Uncharacterized protein</fullName>
    </submittedName>
</protein>
<gene>
    <name evidence="2" type="ORF">Oscil6304_3900</name>
</gene>
<dbReference type="InParanoid" id="K9TN50"/>
<evidence type="ECO:0000256" key="1">
    <source>
        <dbReference type="SAM" id="MobiDB-lite"/>
    </source>
</evidence>
<evidence type="ECO:0000313" key="2">
    <source>
        <dbReference type="EMBL" id="AFY83449.1"/>
    </source>
</evidence>
<evidence type="ECO:0000313" key="3">
    <source>
        <dbReference type="Proteomes" id="UP000010367"/>
    </source>
</evidence>
<name>K9TN50_9CYAN</name>
<reference evidence="2 3" key="1">
    <citation type="submission" date="2012-06" db="EMBL/GenBank/DDBJ databases">
        <title>Finished chromosome of genome of Oscillatoria acuminata PCC 6304.</title>
        <authorList>
            <consortium name="US DOE Joint Genome Institute"/>
            <person name="Gugger M."/>
            <person name="Coursin T."/>
            <person name="Rippka R."/>
            <person name="Tandeau De Marsac N."/>
            <person name="Huntemann M."/>
            <person name="Wei C.-L."/>
            <person name="Han J."/>
            <person name="Detter J.C."/>
            <person name="Han C."/>
            <person name="Tapia R."/>
            <person name="Davenport K."/>
            <person name="Daligault H."/>
            <person name="Erkkila T."/>
            <person name="Gu W."/>
            <person name="Munk A.C.C."/>
            <person name="Teshima H."/>
            <person name="Xu Y."/>
            <person name="Chain P."/>
            <person name="Chen A."/>
            <person name="Krypides N."/>
            <person name="Mavromatis K."/>
            <person name="Markowitz V."/>
            <person name="Szeto E."/>
            <person name="Ivanova N."/>
            <person name="Mikhailova N."/>
            <person name="Ovchinnikova G."/>
            <person name="Pagani I."/>
            <person name="Pati A."/>
            <person name="Goodwin L."/>
            <person name="Peters L."/>
            <person name="Pitluck S."/>
            <person name="Woyke T."/>
            <person name="Kerfeld C."/>
        </authorList>
    </citation>
    <scope>NUCLEOTIDE SEQUENCE [LARGE SCALE GENOMIC DNA]</scope>
    <source>
        <strain evidence="2 3">PCC 6304</strain>
    </source>
</reference>
<dbReference type="AlphaFoldDB" id="K9TN50"/>
<proteinExistence type="predicted"/>
<keyword evidence="3" id="KW-1185">Reference proteome</keyword>
<dbReference type="STRING" id="56110.Oscil6304_3900"/>
<sequence>MQGFLTEQLSNLGLLRPSGLSQIVNFQSAIPPELSRGIGQWEGFGPFGDLEGFNPNRDQPAIGTMPRPSPSRVDCGKLPRMGRFRLGNLIEIQDGVPLYCNEQAEASTLSDRVIWIYPKGNF</sequence>
<dbReference type="KEGG" id="oac:Oscil6304_3900"/>
<dbReference type="HOGENOM" id="CLU_2024388_0_0_3"/>
<dbReference type="Proteomes" id="UP000010367">
    <property type="component" value="Chromosome"/>
</dbReference>
<organism evidence="2 3">
    <name type="scientific">Oscillatoria acuminata PCC 6304</name>
    <dbReference type="NCBI Taxonomy" id="56110"/>
    <lineage>
        <taxon>Bacteria</taxon>
        <taxon>Bacillati</taxon>
        <taxon>Cyanobacteriota</taxon>
        <taxon>Cyanophyceae</taxon>
        <taxon>Oscillatoriophycideae</taxon>
        <taxon>Oscillatoriales</taxon>
        <taxon>Oscillatoriaceae</taxon>
        <taxon>Oscillatoria</taxon>
    </lineage>
</organism>
<dbReference type="RefSeq" id="WP_015150074.1">
    <property type="nucleotide sequence ID" value="NC_019693.1"/>
</dbReference>